<evidence type="ECO:0000313" key="2">
    <source>
        <dbReference type="Proteomes" id="UP001205357"/>
    </source>
</evidence>
<proteinExistence type="predicted"/>
<protein>
    <submittedName>
        <fullName evidence="1">Uncharacterized protein</fullName>
    </submittedName>
</protein>
<dbReference type="Proteomes" id="UP001205357">
    <property type="component" value="Unassembled WGS sequence"/>
</dbReference>
<dbReference type="EMBL" id="JALIGE010000073">
    <property type="protein sequence ID" value="MCS2161697.1"/>
    <property type="molecule type" value="Genomic_DNA"/>
</dbReference>
<organism evidence="1 2">
    <name type="scientific">Scandinavium hiltneri</name>
    <dbReference type="NCBI Taxonomy" id="2926519"/>
    <lineage>
        <taxon>Bacteria</taxon>
        <taxon>Pseudomonadati</taxon>
        <taxon>Pseudomonadota</taxon>
        <taxon>Gammaproteobacteria</taxon>
        <taxon>Enterobacterales</taxon>
        <taxon>Enterobacteriaceae</taxon>
        <taxon>Scandinavium</taxon>
    </lineage>
</organism>
<evidence type="ECO:0000313" key="1">
    <source>
        <dbReference type="EMBL" id="MCS2161697.1"/>
    </source>
</evidence>
<reference evidence="1 2" key="1">
    <citation type="submission" date="2022-04" db="EMBL/GenBank/DDBJ databases">
        <title>Proposal of a three novel species of Scandinavium, Scandinavium hiltneri, Scandinavium manionii, Scandinavium tedordense.</title>
        <authorList>
            <person name="Maddock D.W."/>
            <person name="Brady C.L."/>
            <person name="Denman S."/>
            <person name="Arnold D."/>
        </authorList>
    </citation>
    <scope>NUCLEOTIDE SEQUENCE [LARGE SCALE GENOMIC DNA]</scope>
    <source>
        <strain evidence="1 2">H11S7</strain>
    </source>
</reference>
<comment type="caution">
    <text evidence="1">The sequence shown here is derived from an EMBL/GenBank/DDBJ whole genome shotgun (WGS) entry which is preliminary data.</text>
</comment>
<keyword evidence="2" id="KW-1185">Reference proteome</keyword>
<accession>A0ABT2E3T8</accession>
<sequence length="60" mass="6793">MSTPARYVVQTSLTAKTRLCTRRAIFHAAEGRRQENVEKAARRSRLIAAGLYINEFEAVL</sequence>
<name>A0ABT2E3T8_9ENTR</name>
<gene>
    <name evidence="1" type="ORF">MUU47_11320</name>
</gene>